<reference evidence="2 3" key="1">
    <citation type="submission" date="2017-03" db="EMBL/GenBank/DDBJ databases">
        <authorList>
            <person name="Afonso C.L."/>
            <person name="Miller P.J."/>
            <person name="Scott M.A."/>
            <person name="Spackman E."/>
            <person name="Goraichik I."/>
            <person name="Dimitrov K.M."/>
            <person name="Suarez D.L."/>
            <person name="Swayne D.E."/>
        </authorList>
    </citation>
    <scope>NUCLEOTIDE SEQUENCE [LARGE SCALE GENOMIC DNA]</scope>
    <source>
        <strain evidence="2">Genome sequencing of Nitrospira japonica strain NJ11</strain>
    </source>
</reference>
<dbReference type="EMBL" id="LT828648">
    <property type="protein sequence ID" value="SLM49376.1"/>
    <property type="molecule type" value="Genomic_DNA"/>
</dbReference>
<dbReference type="InterPro" id="IPR032811">
    <property type="entry name" value="Put_conjugal_transfer"/>
</dbReference>
<gene>
    <name evidence="2" type="ORF">NSJP_3209</name>
</gene>
<dbReference type="Gene3D" id="2.40.160.60">
    <property type="entry name" value="Outer membrane protein transport protein (OMPP1/FadL/TodX)"/>
    <property type="match status" value="1"/>
</dbReference>
<feature type="chain" id="PRO_5012122244" description="PorV/PorQ family protein" evidence="1">
    <location>
        <begin position="25"/>
        <end position="380"/>
    </location>
</feature>
<keyword evidence="3" id="KW-1185">Reference proteome</keyword>
<dbReference type="Proteomes" id="UP000192042">
    <property type="component" value="Chromosome I"/>
</dbReference>
<evidence type="ECO:0000313" key="2">
    <source>
        <dbReference type="EMBL" id="SLM49376.1"/>
    </source>
</evidence>
<proteinExistence type="predicted"/>
<evidence type="ECO:0000313" key="3">
    <source>
        <dbReference type="Proteomes" id="UP000192042"/>
    </source>
</evidence>
<dbReference type="AlphaFoldDB" id="A0A1W1I8P1"/>
<dbReference type="STRING" id="1325564.NSJP_3209"/>
<dbReference type="KEGG" id="nja:NSJP_3209"/>
<evidence type="ECO:0000256" key="1">
    <source>
        <dbReference type="SAM" id="SignalP"/>
    </source>
</evidence>
<protein>
    <recommendedName>
        <fullName evidence="4">PorV/PorQ family protein</fullName>
    </recommendedName>
</protein>
<name>A0A1W1I8P1_9BACT</name>
<dbReference type="RefSeq" id="WP_172834364.1">
    <property type="nucleotide sequence ID" value="NZ_LT828648.1"/>
</dbReference>
<organism evidence="2 3">
    <name type="scientific">Nitrospira japonica</name>
    <dbReference type="NCBI Taxonomy" id="1325564"/>
    <lineage>
        <taxon>Bacteria</taxon>
        <taxon>Pseudomonadati</taxon>
        <taxon>Nitrospirota</taxon>
        <taxon>Nitrospiria</taxon>
        <taxon>Nitrospirales</taxon>
        <taxon>Nitrospiraceae</taxon>
        <taxon>Nitrospira</taxon>
    </lineage>
</organism>
<keyword evidence="1" id="KW-0732">Signal</keyword>
<dbReference type="Pfam" id="PF13729">
    <property type="entry name" value="TraF_2"/>
    <property type="match status" value="1"/>
</dbReference>
<feature type="signal peptide" evidence="1">
    <location>
        <begin position="1"/>
        <end position="24"/>
    </location>
</feature>
<dbReference type="SUPFAM" id="SSF56935">
    <property type="entry name" value="Porins"/>
    <property type="match status" value="1"/>
</dbReference>
<accession>A0A1W1I8P1</accession>
<sequence length="380" mass="39474">MDRASVLRFCAAATALLFSTQAAATEFVIVGPRAMGMGGAGVAVTTDALATYWNPAGLAMTQTVDIRIQAGGQGIDRMGIANAIHDLENFNVNDTSAGNLANAQNIASRINQPGANVSMNGSAGLYVKGHFGEHAFGINVSDVATGGSFVSTPVQATQPGGPNTPISLTGQMALRGLEARQVALSYAYAFADKTFAIGMTGKIIQGAAYNGSTTLTGGTDVSLRDNFGKPVLSTALSLDLGAIYRPSSWLRFGVVAKDITQPTFKSQSGELKLGPQVRGGMAVNPYSTLTLSADVDILSNNTLVPGVKSQLLSLGAEQTILNEFLSLRLGAFKNMQDPGIPFTPTAGLGLRMYAFRLDLGGGYDFREKGALASGSLSLTF</sequence>
<evidence type="ECO:0008006" key="4">
    <source>
        <dbReference type="Google" id="ProtNLM"/>
    </source>
</evidence>